<evidence type="ECO:0000256" key="1">
    <source>
        <dbReference type="ARBA" id="ARBA00004496"/>
    </source>
</evidence>
<dbReference type="SUPFAM" id="SSF53335">
    <property type="entry name" value="S-adenosyl-L-methionine-dependent methyltransferases"/>
    <property type="match status" value="1"/>
</dbReference>
<accession>A0A239KLT5</accession>
<evidence type="ECO:0000313" key="12">
    <source>
        <dbReference type="EMBL" id="SNT19357.1"/>
    </source>
</evidence>
<dbReference type="GO" id="GO:0004719">
    <property type="term" value="F:protein-L-isoaspartate (D-aspartate) O-methyltransferase activity"/>
    <property type="evidence" value="ECO:0007669"/>
    <property type="project" value="UniProtKB-EC"/>
</dbReference>
<dbReference type="PANTHER" id="PTHR11579:SF0">
    <property type="entry name" value="PROTEIN-L-ISOASPARTATE(D-ASPARTATE) O-METHYLTRANSFERASE"/>
    <property type="match status" value="1"/>
</dbReference>
<evidence type="ECO:0000313" key="13">
    <source>
        <dbReference type="Proteomes" id="UP000198280"/>
    </source>
</evidence>
<proteinExistence type="inferred from homology"/>
<gene>
    <name evidence="12" type="ORF">SAMN05216252_11659</name>
</gene>
<evidence type="ECO:0000256" key="10">
    <source>
        <dbReference type="ARBA" id="ARBA00031323"/>
    </source>
</evidence>
<evidence type="ECO:0000256" key="3">
    <source>
        <dbReference type="ARBA" id="ARBA00011890"/>
    </source>
</evidence>
<evidence type="ECO:0000256" key="6">
    <source>
        <dbReference type="ARBA" id="ARBA00022603"/>
    </source>
</evidence>
<dbReference type="NCBIfam" id="TIGR04188">
    <property type="entry name" value="methyltr_grsp"/>
    <property type="match status" value="1"/>
</dbReference>
<dbReference type="Pfam" id="PF01135">
    <property type="entry name" value="PCMT"/>
    <property type="match status" value="1"/>
</dbReference>
<dbReference type="InterPro" id="IPR029063">
    <property type="entry name" value="SAM-dependent_MTases_sf"/>
</dbReference>
<evidence type="ECO:0000256" key="11">
    <source>
        <dbReference type="ARBA" id="ARBA00031350"/>
    </source>
</evidence>
<dbReference type="InterPro" id="IPR026448">
    <property type="entry name" value="Methyltr_grasp"/>
</dbReference>
<sequence length="374" mass="40317">MVNEQDLRRQLLVYLTAGRSVRSPQWRQAVAVTGRHEFLRGGFFRQVPGSAPTAWEPVMPGDEGWLSGCYSDVSVVTQVAGTIVPGDIHGRILRQPTSSSTAPGLVVRMLEDLEVQDGMRVLEIGTGTGYCTALLCHRLGDDLVTSVEIDPVVAAGAATTLATLGHAPEMITGDGLAGHKDGAPYDRIIATCGVLTVPEQWIAQTRPGGQILATLSGWMHSTELARLTVHDDGTATGRLLGGQVSFMIARPHQPPPLGTLPDLDAGSARDTTIDAGILDDWAARFVAQIAAPAAQRLHLGDRGQLLVDTDAGSWALLQPGPHGWRVRQGGPERLWDAIEDHLQRWRHDGSPALDQFRITITPDGRHAYTWPHAR</sequence>
<evidence type="ECO:0000256" key="4">
    <source>
        <dbReference type="ARBA" id="ARBA00013346"/>
    </source>
</evidence>
<evidence type="ECO:0000256" key="2">
    <source>
        <dbReference type="ARBA" id="ARBA00005369"/>
    </source>
</evidence>
<protein>
    <recommendedName>
        <fullName evidence="4">Protein-L-isoaspartate O-methyltransferase</fullName>
        <ecNumber evidence="3">2.1.1.77</ecNumber>
    </recommendedName>
    <alternativeName>
        <fullName evidence="11">L-isoaspartyl protein carboxyl methyltransferase</fullName>
    </alternativeName>
    <alternativeName>
        <fullName evidence="9">Protein L-isoaspartyl methyltransferase</fullName>
    </alternativeName>
    <alternativeName>
        <fullName evidence="10">Protein-beta-aspartate methyltransferase</fullName>
    </alternativeName>
</protein>
<organism evidence="12 13">
    <name type="scientific">Actinacidiphila glaucinigra</name>
    <dbReference type="NCBI Taxonomy" id="235986"/>
    <lineage>
        <taxon>Bacteria</taxon>
        <taxon>Bacillati</taxon>
        <taxon>Actinomycetota</taxon>
        <taxon>Actinomycetes</taxon>
        <taxon>Kitasatosporales</taxon>
        <taxon>Streptomycetaceae</taxon>
        <taxon>Actinacidiphila</taxon>
    </lineage>
</organism>
<dbReference type="CDD" id="cd02440">
    <property type="entry name" value="AdoMet_MTases"/>
    <property type="match status" value="1"/>
</dbReference>
<dbReference type="AlphaFoldDB" id="A0A239KLT5"/>
<keyword evidence="8" id="KW-0949">S-adenosyl-L-methionine</keyword>
<dbReference type="PANTHER" id="PTHR11579">
    <property type="entry name" value="PROTEIN-L-ISOASPARTATE O-METHYLTRANSFERASE"/>
    <property type="match status" value="1"/>
</dbReference>
<dbReference type="EMBL" id="FZOF01000016">
    <property type="protein sequence ID" value="SNT19357.1"/>
    <property type="molecule type" value="Genomic_DNA"/>
</dbReference>
<keyword evidence="13" id="KW-1185">Reference proteome</keyword>
<name>A0A239KLT5_9ACTN</name>
<dbReference type="GO" id="GO:0032259">
    <property type="term" value="P:methylation"/>
    <property type="evidence" value="ECO:0007669"/>
    <property type="project" value="UniProtKB-KW"/>
</dbReference>
<evidence type="ECO:0000256" key="7">
    <source>
        <dbReference type="ARBA" id="ARBA00022679"/>
    </source>
</evidence>
<evidence type="ECO:0000256" key="8">
    <source>
        <dbReference type="ARBA" id="ARBA00022691"/>
    </source>
</evidence>
<evidence type="ECO:0000256" key="5">
    <source>
        <dbReference type="ARBA" id="ARBA00022490"/>
    </source>
</evidence>
<dbReference type="EC" id="2.1.1.77" evidence="3"/>
<reference evidence="12 13" key="1">
    <citation type="submission" date="2017-06" db="EMBL/GenBank/DDBJ databases">
        <authorList>
            <person name="Kim H.J."/>
            <person name="Triplett B.A."/>
        </authorList>
    </citation>
    <scope>NUCLEOTIDE SEQUENCE [LARGE SCALE GENOMIC DNA]</scope>
    <source>
        <strain evidence="12 13">CGMCC 4.1858</strain>
    </source>
</reference>
<keyword evidence="7 12" id="KW-0808">Transferase</keyword>
<dbReference type="GO" id="GO:0005737">
    <property type="term" value="C:cytoplasm"/>
    <property type="evidence" value="ECO:0007669"/>
    <property type="project" value="UniProtKB-SubCell"/>
</dbReference>
<dbReference type="Gene3D" id="3.40.50.150">
    <property type="entry name" value="Vaccinia Virus protein VP39"/>
    <property type="match status" value="1"/>
</dbReference>
<evidence type="ECO:0000256" key="9">
    <source>
        <dbReference type="ARBA" id="ARBA00030757"/>
    </source>
</evidence>
<comment type="subcellular location">
    <subcellularLocation>
        <location evidence="1">Cytoplasm</location>
    </subcellularLocation>
</comment>
<keyword evidence="5" id="KW-0963">Cytoplasm</keyword>
<comment type="similarity">
    <text evidence="2">Belongs to the methyltransferase superfamily. L-isoaspartyl/D-aspartyl protein methyltransferase family.</text>
</comment>
<dbReference type="InterPro" id="IPR000682">
    <property type="entry name" value="PCMT"/>
</dbReference>
<dbReference type="Proteomes" id="UP000198280">
    <property type="component" value="Unassembled WGS sequence"/>
</dbReference>
<keyword evidence="6 12" id="KW-0489">Methyltransferase</keyword>